<reference evidence="7 8" key="1">
    <citation type="submission" date="2018-03" db="EMBL/GenBank/DDBJ databases">
        <title>Genomic Encyclopedia of Archaeal and Bacterial Type Strains, Phase II (KMG-II): from individual species to whole genera.</title>
        <authorList>
            <person name="Goeker M."/>
        </authorList>
    </citation>
    <scope>NUCLEOTIDE SEQUENCE [LARGE SCALE GENOMIC DNA]</scope>
    <source>
        <strain evidence="7 8">DSM 45211</strain>
    </source>
</reference>
<feature type="transmembrane region" description="Helical" evidence="5">
    <location>
        <begin position="277"/>
        <end position="296"/>
    </location>
</feature>
<sequence length="345" mass="38038">MSMPDFSRTRGARPRRFDTAELGRDLRAASWDAGAALAVTIGLFVWFYRRVETGASATVQIMPMLADADRYWLYWLCQAFGWAGLLWAWITVMLGLVRSSSRPGGLRISAARLEKWHRTTSLTTIGLMFAHALAFFAERVRGNGDGHGAVGRVFHAFVEVFVPGGYDSGTGRTAILLGLLAFYMAIPLGLAYYYRQATGSRVWRTLHRFVIVVYVLSVWHTLLYGTSVWFDGWFRTTVWLLQIPVAALLLIRLLAPARPSERLRRDRSASIGFAARAAGRVTVAATVVVLLVVAASGRDGGRTPGGESAELTVTQAMIWAGLAALVLVVGVAVHRSWRLARRPSR</sequence>
<keyword evidence="4 5" id="KW-0472">Membrane</keyword>
<protein>
    <submittedName>
        <fullName evidence="7">Ferric reductase like protein</fullName>
    </submittedName>
</protein>
<dbReference type="Pfam" id="PF01794">
    <property type="entry name" value="Ferric_reduct"/>
    <property type="match status" value="1"/>
</dbReference>
<dbReference type="OrthoDB" id="4519123at2"/>
<gene>
    <name evidence="7" type="ORF">CLV30_102411</name>
</gene>
<keyword evidence="8" id="KW-1185">Reference proteome</keyword>
<dbReference type="Proteomes" id="UP000243528">
    <property type="component" value="Unassembled WGS sequence"/>
</dbReference>
<feature type="transmembrane region" description="Helical" evidence="5">
    <location>
        <begin position="316"/>
        <end position="337"/>
    </location>
</feature>
<dbReference type="RefSeq" id="WP_106535989.1">
    <property type="nucleotide sequence ID" value="NZ_ML142898.1"/>
</dbReference>
<dbReference type="AlphaFoldDB" id="A0A2P8EC33"/>
<keyword evidence="2 5" id="KW-0812">Transmembrane</keyword>
<evidence type="ECO:0000256" key="2">
    <source>
        <dbReference type="ARBA" id="ARBA00022692"/>
    </source>
</evidence>
<proteinExistence type="predicted"/>
<feature type="transmembrane region" description="Helical" evidence="5">
    <location>
        <begin position="206"/>
        <end position="230"/>
    </location>
</feature>
<comment type="subcellular location">
    <subcellularLocation>
        <location evidence="1">Membrane</location>
        <topology evidence="1">Multi-pass membrane protein</topology>
    </subcellularLocation>
</comment>
<evidence type="ECO:0000256" key="3">
    <source>
        <dbReference type="ARBA" id="ARBA00022989"/>
    </source>
</evidence>
<evidence type="ECO:0000259" key="6">
    <source>
        <dbReference type="Pfam" id="PF01794"/>
    </source>
</evidence>
<accession>A0A2P8EC33</accession>
<evidence type="ECO:0000313" key="8">
    <source>
        <dbReference type="Proteomes" id="UP000243528"/>
    </source>
</evidence>
<feature type="transmembrane region" description="Helical" evidence="5">
    <location>
        <begin position="236"/>
        <end position="256"/>
    </location>
</feature>
<feature type="domain" description="Ferric oxidoreductase" evidence="6">
    <location>
        <begin position="81"/>
        <end position="217"/>
    </location>
</feature>
<evidence type="ECO:0000313" key="7">
    <source>
        <dbReference type="EMBL" id="PSL07022.1"/>
    </source>
</evidence>
<keyword evidence="3 5" id="KW-1133">Transmembrane helix</keyword>
<organism evidence="7 8">
    <name type="scientific">Haloactinopolyspora alba</name>
    <dbReference type="NCBI Taxonomy" id="648780"/>
    <lineage>
        <taxon>Bacteria</taxon>
        <taxon>Bacillati</taxon>
        <taxon>Actinomycetota</taxon>
        <taxon>Actinomycetes</taxon>
        <taxon>Jiangellales</taxon>
        <taxon>Jiangellaceae</taxon>
        <taxon>Haloactinopolyspora</taxon>
    </lineage>
</organism>
<feature type="transmembrane region" description="Helical" evidence="5">
    <location>
        <begin position="72"/>
        <end position="97"/>
    </location>
</feature>
<name>A0A2P8EC33_9ACTN</name>
<dbReference type="GO" id="GO:0016020">
    <property type="term" value="C:membrane"/>
    <property type="evidence" value="ECO:0007669"/>
    <property type="project" value="UniProtKB-SubCell"/>
</dbReference>
<evidence type="ECO:0000256" key="5">
    <source>
        <dbReference type="SAM" id="Phobius"/>
    </source>
</evidence>
<feature type="transmembrane region" description="Helical" evidence="5">
    <location>
        <begin position="174"/>
        <end position="194"/>
    </location>
</feature>
<evidence type="ECO:0000256" key="1">
    <source>
        <dbReference type="ARBA" id="ARBA00004141"/>
    </source>
</evidence>
<dbReference type="InterPro" id="IPR013130">
    <property type="entry name" value="Fe3_Rdtase_TM_dom"/>
</dbReference>
<comment type="caution">
    <text evidence="7">The sequence shown here is derived from an EMBL/GenBank/DDBJ whole genome shotgun (WGS) entry which is preliminary data.</text>
</comment>
<dbReference type="EMBL" id="PYGE01000002">
    <property type="protein sequence ID" value="PSL07022.1"/>
    <property type="molecule type" value="Genomic_DNA"/>
</dbReference>
<evidence type="ECO:0000256" key="4">
    <source>
        <dbReference type="ARBA" id="ARBA00023136"/>
    </source>
</evidence>
<feature type="transmembrane region" description="Helical" evidence="5">
    <location>
        <begin position="29"/>
        <end position="48"/>
    </location>
</feature>